<evidence type="ECO:0000313" key="3">
    <source>
        <dbReference type="EMBL" id="TWI46647.1"/>
    </source>
</evidence>
<name>A0A562PQC1_9BURK</name>
<dbReference type="AlphaFoldDB" id="A0A562PQC1"/>
<gene>
    <name evidence="2" type="ORF">GO485_01325</name>
    <name evidence="3" type="ORF">IP92_03006</name>
</gene>
<reference evidence="2 5" key="3">
    <citation type="submission" date="2019-12" db="EMBL/GenBank/DDBJ databases">
        <title>Draft Genome Sequences of Six Type Strains of the Genus Massilia.</title>
        <authorList>
            <person name="Miess H."/>
            <person name="Frediansyah A."/>
            <person name="Goeker M."/>
            <person name="Gross H."/>
        </authorList>
    </citation>
    <scope>NUCLEOTIDE SEQUENCE [LARGE SCALE GENOMIC DNA]</scope>
    <source>
        <strain evidence="2 5">DSM 26639</strain>
    </source>
</reference>
<dbReference type="EMBL" id="CP046904">
    <property type="protein sequence ID" value="QGZ37823.1"/>
    <property type="molecule type" value="Genomic_DNA"/>
</dbReference>
<sequence length="182" mass="20111">MLKTTLCAVGLCIAAGAASALETRWTFRYTGFENAETGQFVADWNYRGTFVGEDIDANGVLQQSELMSFSVDEFPDLMDPRACNPNRFCTLTGFSYDLHRGQLSFRANIVYEDEISYSSYTMVAGDRVSFGGYSPWGSTSVTWLWTDQTRFEISPPPVPEPAAAWLLGADLVAVGIAARRRS</sequence>
<evidence type="ECO:0000256" key="1">
    <source>
        <dbReference type="SAM" id="SignalP"/>
    </source>
</evidence>
<dbReference type="OrthoDB" id="8756941at2"/>
<dbReference type="RefSeq" id="WP_145876262.1">
    <property type="nucleotide sequence ID" value="NZ_CP046904.1"/>
</dbReference>
<accession>A0A562PQC1</accession>
<protein>
    <submittedName>
        <fullName evidence="3">Putative secreted protein with PEP-CTERM sorting signal</fullName>
    </submittedName>
</protein>
<reference evidence="3" key="2">
    <citation type="submission" date="2019-07" db="EMBL/GenBank/DDBJ databases">
        <authorList>
            <person name="Whitman W."/>
            <person name="Huntemann M."/>
            <person name="Clum A."/>
            <person name="Pillay M."/>
            <person name="Palaniappan K."/>
            <person name="Varghese N."/>
            <person name="Mikhailova N."/>
            <person name="Stamatis D."/>
            <person name="Reddy T."/>
            <person name="Daum C."/>
            <person name="Shapiro N."/>
            <person name="Ivanova N."/>
            <person name="Kyrpides N."/>
            <person name="Woyke T."/>
        </authorList>
    </citation>
    <scope>NUCLEOTIDE SEQUENCE</scope>
    <source>
        <strain evidence="3">CGMCC 1.10685</strain>
    </source>
</reference>
<feature type="signal peptide" evidence="1">
    <location>
        <begin position="1"/>
        <end position="20"/>
    </location>
</feature>
<keyword evidence="5" id="KW-1185">Reference proteome</keyword>
<evidence type="ECO:0000313" key="5">
    <source>
        <dbReference type="Proteomes" id="UP000437862"/>
    </source>
</evidence>
<proteinExistence type="predicted"/>
<dbReference type="Proteomes" id="UP000437862">
    <property type="component" value="Chromosome"/>
</dbReference>
<evidence type="ECO:0000313" key="2">
    <source>
        <dbReference type="EMBL" id="QGZ37823.1"/>
    </source>
</evidence>
<dbReference type="EMBL" id="VLKW01000005">
    <property type="protein sequence ID" value="TWI46647.1"/>
    <property type="molecule type" value="Genomic_DNA"/>
</dbReference>
<dbReference type="Proteomes" id="UP000315112">
    <property type="component" value="Unassembled WGS sequence"/>
</dbReference>
<feature type="chain" id="PRO_5044617878" evidence="1">
    <location>
        <begin position="21"/>
        <end position="182"/>
    </location>
</feature>
<organism evidence="3 4">
    <name type="scientific">Pseudoduganella flava</name>
    <dbReference type="NCBI Taxonomy" id="871742"/>
    <lineage>
        <taxon>Bacteria</taxon>
        <taxon>Pseudomonadati</taxon>
        <taxon>Pseudomonadota</taxon>
        <taxon>Betaproteobacteria</taxon>
        <taxon>Burkholderiales</taxon>
        <taxon>Oxalobacteraceae</taxon>
        <taxon>Telluria group</taxon>
        <taxon>Pseudoduganella</taxon>
    </lineage>
</organism>
<reference evidence="3 4" key="1">
    <citation type="journal article" date="2015" name="Stand. Genomic Sci.">
        <title>Genomic Encyclopedia of Bacterial and Archaeal Type Strains, Phase III: the genomes of soil and plant-associated and newly described type strains.</title>
        <authorList>
            <person name="Whitman W.B."/>
            <person name="Woyke T."/>
            <person name="Klenk H.P."/>
            <person name="Zhou Y."/>
            <person name="Lilburn T.G."/>
            <person name="Beck B.J."/>
            <person name="De Vos P."/>
            <person name="Vandamme P."/>
            <person name="Eisen J.A."/>
            <person name="Garrity G."/>
            <person name="Hugenholtz P."/>
            <person name="Kyrpides N.C."/>
        </authorList>
    </citation>
    <scope>NUCLEOTIDE SEQUENCE [LARGE SCALE GENOMIC DNA]</scope>
    <source>
        <strain evidence="3 4">CGMCC 1.10685</strain>
    </source>
</reference>
<evidence type="ECO:0000313" key="4">
    <source>
        <dbReference type="Proteomes" id="UP000315112"/>
    </source>
</evidence>
<keyword evidence="1" id="KW-0732">Signal</keyword>